<dbReference type="AlphaFoldDB" id="A0A812J7R3"/>
<protein>
    <recommendedName>
        <fullName evidence="3">SGNH hydrolase-type esterase domain-containing protein</fullName>
    </recommendedName>
</protein>
<keyword evidence="2" id="KW-1185">Reference proteome</keyword>
<evidence type="ECO:0000313" key="1">
    <source>
        <dbReference type="EMBL" id="CAE7199006.1"/>
    </source>
</evidence>
<dbReference type="Proteomes" id="UP000649617">
    <property type="component" value="Unassembled WGS sequence"/>
</dbReference>
<dbReference type="InterPro" id="IPR036514">
    <property type="entry name" value="SGNH_hydro_sf"/>
</dbReference>
<sequence>MRPSQWSVLVFGDSWADYMHPTWPQVLGRRLGARVINFAQAGSMCVDIRNQAQRALISPEVPKAVGGLFLTETLVVIHTCGNDFIMKLAEAFMGGGLGGLLGGGGGASLATPEMLQPNPGVREVAFMKEFLESMHRAGARNFLVSGVPIFLDMPVFNMAMPIIAGMVNSGRLEALGVGPGDPPRLAVEVQASALHERWEELVEDFSKRHTDSNCVFFDEVAALERLRLSFGEAVFDRSMWDFSMFHPTAWGHEQLAVEAQRVVTEKIPAVTVLHSGGVTCLSMIPLFPCSCIIAYHRID</sequence>
<dbReference type="Gene3D" id="3.40.50.1110">
    <property type="entry name" value="SGNH hydrolase"/>
    <property type="match status" value="1"/>
</dbReference>
<organism evidence="1 2">
    <name type="scientific">Symbiodinium pilosum</name>
    <name type="common">Dinoflagellate</name>
    <dbReference type="NCBI Taxonomy" id="2952"/>
    <lineage>
        <taxon>Eukaryota</taxon>
        <taxon>Sar</taxon>
        <taxon>Alveolata</taxon>
        <taxon>Dinophyceae</taxon>
        <taxon>Suessiales</taxon>
        <taxon>Symbiodiniaceae</taxon>
        <taxon>Symbiodinium</taxon>
    </lineage>
</organism>
<proteinExistence type="predicted"/>
<name>A0A812J7R3_SYMPI</name>
<dbReference type="OrthoDB" id="434947at2759"/>
<comment type="caution">
    <text evidence="1">The sequence shown here is derived from an EMBL/GenBank/DDBJ whole genome shotgun (WGS) entry which is preliminary data.</text>
</comment>
<evidence type="ECO:0000313" key="2">
    <source>
        <dbReference type="Proteomes" id="UP000649617"/>
    </source>
</evidence>
<gene>
    <name evidence="1" type="ORF">SPIL2461_LOCUS1742</name>
</gene>
<dbReference type="SUPFAM" id="SSF52266">
    <property type="entry name" value="SGNH hydrolase"/>
    <property type="match status" value="1"/>
</dbReference>
<accession>A0A812J7R3</accession>
<dbReference type="EMBL" id="CAJNIZ010001769">
    <property type="protein sequence ID" value="CAE7199006.1"/>
    <property type="molecule type" value="Genomic_DNA"/>
</dbReference>
<reference evidence="1" key="1">
    <citation type="submission" date="2021-02" db="EMBL/GenBank/DDBJ databases">
        <authorList>
            <person name="Dougan E. K."/>
            <person name="Rhodes N."/>
            <person name="Thang M."/>
            <person name="Chan C."/>
        </authorList>
    </citation>
    <scope>NUCLEOTIDE SEQUENCE</scope>
</reference>
<evidence type="ECO:0008006" key="3">
    <source>
        <dbReference type="Google" id="ProtNLM"/>
    </source>
</evidence>